<accession>A0A6N7R5E3</accession>
<comment type="caution">
    <text evidence="6">The sequence shown here is derived from an EMBL/GenBank/DDBJ whole genome shotgun (WGS) entry which is preliminary data.</text>
</comment>
<feature type="transmembrane region" description="Helical" evidence="5">
    <location>
        <begin position="114"/>
        <end position="136"/>
    </location>
</feature>
<keyword evidence="3 5" id="KW-1133">Transmembrane helix</keyword>
<keyword evidence="2 5" id="KW-0812">Transmembrane</keyword>
<reference evidence="6 7" key="1">
    <citation type="submission" date="2019-10" db="EMBL/GenBank/DDBJ databases">
        <title>Gracilibacillus salitolerans sp. nov., a moderate halophile isolated from a saline soil in northwest China.</title>
        <authorList>
            <person name="Gan L."/>
        </authorList>
    </citation>
    <scope>NUCLEOTIDE SEQUENCE [LARGE SCALE GENOMIC DNA]</scope>
    <source>
        <strain evidence="6 7">TP2-8</strain>
    </source>
</reference>
<feature type="transmembrane region" description="Helical" evidence="5">
    <location>
        <begin position="66"/>
        <end position="85"/>
    </location>
</feature>
<feature type="transmembrane region" description="Helical" evidence="5">
    <location>
        <begin position="242"/>
        <end position="265"/>
    </location>
</feature>
<sequence>MAVNILGYMERTSPIHKLSGITKLIVFLIWSSVAMLTYDTRVLLVLLIASLVIFQLSKIQLKDISFVLIIILAFLTLNNVAIYLFSPQQGVQIYGSSHVIWDGAGRYNLTWEQLFYQMNITLKYFVVIPAALLFILTTHPSEFAASLNKVGISYKIGIAVSLALRYIPDIQRDFRTIAQVQQTRGIDLSKNEKLARRLKNVISIMVPLIFSSLDRIEVISNAMELRSFGKHKQRTWYSARPLLKADVFTLMISLVLFIAAMVITFHDGTRFYNPF</sequence>
<dbReference type="EMBL" id="WJEE01000066">
    <property type="protein sequence ID" value="MRI68425.1"/>
    <property type="molecule type" value="Genomic_DNA"/>
</dbReference>
<protein>
    <submittedName>
        <fullName evidence="6">Energy-coupling factor transporter transmembrane protein EcfT</fullName>
    </submittedName>
</protein>
<gene>
    <name evidence="6" type="ORF">GH885_19135</name>
</gene>
<dbReference type="RefSeq" id="WP_153836908.1">
    <property type="nucleotide sequence ID" value="NZ_JBHUMW010000009.1"/>
</dbReference>
<dbReference type="Pfam" id="PF02361">
    <property type="entry name" value="CbiQ"/>
    <property type="match status" value="1"/>
</dbReference>
<dbReference type="InterPro" id="IPR003339">
    <property type="entry name" value="ABC/ECF_trnsptr_transmembrane"/>
</dbReference>
<feature type="transmembrane region" description="Helical" evidence="5">
    <location>
        <begin position="24"/>
        <end position="54"/>
    </location>
</feature>
<evidence type="ECO:0000256" key="3">
    <source>
        <dbReference type="ARBA" id="ARBA00022989"/>
    </source>
</evidence>
<comment type="subcellular location">
    <subcellularLocation>
        <location evidence="1">Membrane</location>
        <topology evidence="1">Multi-pass membrane protein</topology>
    </subcellularLocation>
</comment>
<evidence type="ECO:0000256" key="2">
    <source>
        <dbReference type="ARBA" id="ARBA00022692"/>
    </source>
</evidence>
<dbReference type="PANTHER" id="PTHR33514:SF1">
    <property type="entry name" value="ABC TRANSPORTER PERMEASE"/>
    <property type="match status" value="1"/>
</dbReference>
<dbReference type="PANTHER" id="PTHR33514">
    <property type="entry name" value="PROTEIN ABCI12, CHLOROPLASTIC"/>
    <property type="match status" value="1"/>
</dbReference>
<keyword evidence="4 5" id="KW-0472">Membrane</keyword>
<keyword evidence="7" id="KW-1185">Reference proteome</keyword>
<name>A0A6N7R5E3_9BACI</name>
<evidence type="ECO:0000313" key="6">
    <source>
        <dbReference type="EMBL" id="MRI68425.1"/>
    </source>
</evidence>
<evidence type="ECO:0000256" key="4">
    <source>
        <dbReference type="ARBA" id="ARBA00023136"/>
    </source>
</evidence>
<evidence type="ECO:0000313" key="7">
    <source>
        <dbReference type="Proteomes" id="UP000435187"/>
    </source>
</evidence>
<evidence type="ECO:0000256" key="5">
    <source>
        <dbReference type="SAM" id="Phobius"/>
    </source>
</evidence>
<dbReference type="AlphaFoldDB" id="A0A6N7R5E3"/>
<dbReference type="GO" id="GO:0005886">
    <property type="term" value="C:plasma membrane"/>
    <property type="evidence" value="ECO:0007669"/>
    <property type="project" value="TreeGrafter"/>
</dbReference>
<organism evidence="6 7">
    <name type="scientific">Gracilibacillus thailandensis</name>
    <dbReference type="NCBI Taxonomy" id="563735"/>
    <lineage>
        <taxon>Bacteria</taxon>
        <taxon>Bacillati</taxon>
        <taxon>Bacillota</taxon>
        <taxon>Bacilli</taxon>
        <taxon>Bacillales</taxon>
        <taxon>Bacillaceae</taxon>
        <taxon>Gracilibacillus</taxon>
    </lineage>
</organism>
<dbReference type="CDD" id="cd16914">
    <property type="entry name" value="EcfT"/>
    <property type="match status" value="1"/>
</dbReference>
<dbReference type="Proteomes" id="UP000435187">
    <property type="component" value="Unassembled WGS sequence"/>
</dbReference>
<proteinExistence type="predicted"/>
<evidence type="ECO:0000256" key="1">
    <source>
        <dbReference type="ARBA" id="ARBA00004141"/>
    </source>
</evidence>